<keyword evidence="3" id="KW-0231">Viral genome packaging</keyword>
<evidence type="ECO:0000256" key="3">
    <source>
        <dbReference type="ARBA" id="ARBA00023219"/>
    </source>
</evidence>
<name>A0A0U2BXP2_9CAUD</name>
<keyword evidence="2" id="KW-1160">Virus entry into host cell</keyword>
<dbReference type="Gene3D" id="1.20.1270.210">
    <property type="match status" value="1"/>
</dbReference>
<dbReference type="Gene3D" id="3.40.140.120">
    <property type="match status" value="1"/>
</dbReference>
<proteinExistence type="predicted"/>
<dbReference type="Pfam" id="PF04860">
    <property type="entry name" value="Phage_portal"/>
    <property type="match status" value="1"/>
</dbReference>
<evidence type="ECO:0000256" key="2">
    <source>
        <dbReference type="ARBA" id="ARBA00023009"/>
    </source>
</evidence>
<sequence>MGILSKALSALGLKSSNVIEWTDGRGAAHVGDAGELVTATSALGLSAVWACANLTSGTISSLPLQVFQTGADGYRSAAREHPLYRVLHDSPNFDQTALDFLDYMGLSLELWGNAYARVERRNGQVVALYPVRPDVMAVRRLANGSIEYRWSLDRETFTLLDRDVLHIRGPGGDPLGGMSTLAFARNNLSAAQAADRAASAMFKNGLRSPGAFKFKEWLSPEQRETAVKMIDQYTGAMNAGKPIRLEGGMDYQPLSITPEDAQMLETRQFGIEEICRFFGVPPALIGHAGASTAWPTSVEQQQIMFVQFTLRRRLARIEQAMNKQLLSPEDRAAGYIVQFNIEGLLRGDSAARASFYGSGLQSGWLTINEVRRRENLPAVAGGDTPRMQMQNVPITQAGEADGDV</sequence>
<accession>A0A0U2BXP2</accession>
<dbReference type="Proteomes" id="UP000223061">
    <property type="component" value="Segment"/>
</dbReference>
<evidence type="ECO:0000313" key="4">
    <source>
        <dbReference type="EMBL" id="AKG94515.1"/>
    </source>
</evidence>
<keyword evidence="1" id="KW-1188">Viral release from host cell</keyword>
<dbReference type="InterPro" id="IPR006427">
    <property type="entry name" value="Portal_HK97"/>
</dbReference>
<dbReference type="NCBIfam" id="TIGR01537">
    <property type="entry name" value="portal_HK97"/>
    <property type="match status" value="1"/>
</dbReference>
<organism evidence="4 5">
    <name type="scientific">Paracoccus phage Shpa</name>
    <dbReference type="NCBI Taxonomy" id="1647282"/>
    <lineage>
        <taxon>Viruses</taxon>
        <taxon>Duplodnaviria</taxon>
        <taxon>Heunggongvirae</taxon>
        <taxon>Uroviricota</taxon>
        <taxon>Caudoviricetes</taxon>
        <taxon>Vhulanivirus</taxon>
        <taxon>Vhulanivirus Shpa</taxon>
    </lineage>
</organism>
<gene>
    <name evidence="4" type="ORF">Shpa_4</name>
</gene>
<keyword evidence="5" id="KW-1185">Reference proteome</keyword>
<keyword evidence="2" id="KW-1171">Viral genome ejection through host cell envelope</keyword>
<reference evidence="4 5" key="1">
    <citation type="submission" date="2015-04" db="EMBL/GenBank/DDBJ databases">
        <title>Isolation and characterization of bacteriophages from East Africa Rift Valley soda lakes.</title>
        <authorList>
            <person name="van Zyl L.J."/>
            <person name="Nemavhulani S."/>
            <person name="Cowan D.A."/>
            <person name="Trindade M.I."/>
        </authorList>
    </citation>
    <scope>NUCLEOTIDE SEQUENCE [LARGE SCALE GENOMIC DNA]</scope>
</reference>
<dbReference type="InterPro" id="IPR006944">
    <property type="entry name" value="Phage/GTA_portal"/>
</dbReference>
<keyword evidence="2" id="KW-1162">Viral penetration into host cytoplasm</keyword>
<dbReference type="Gene3D" id="3.30.1120.70">
    <property type="match status" value="1"/>
</dbReference>
<dbReference type="EMBL" id="KR072689">
    <property type="protein sequence ID" value="AKG94515.1"/>
    <property type="molecule type" value="Genomic_DNA"/>
</dbReference>
<evidence type="ECO:0000256" key="1">
    <source>
        <dbReference type="ARBA" id="ARBA00022950"/>
    </source>
</evidence>
<keyword evidence="1" id="KW-0118">Viral capsid assembly</keyword>
<dbReference type="OrthoDB" id="3659at10239"/>
<protein>
    <submittedName>
        <fullName evidence="4">Portal-like protein</fullName>
    </submittedName>
</protein>
<evidence type="ECO:0000313" key="5">
    <source>
        <dbReference type="Proteomes" id="UP000223061"/>
    </source>
</evidence>